<gene>
    <name evidence="1" type="ORF">LCGC14_2528980</name>
</gene>
<name>A0A0F9AU53_9ZZZZ</name>
<dbReference type="EMBL" id="LAZR01040991">
    <property type="protein sequence ID" value="KKL13119.1"/>
    <property type="molecule type" value="Genomic_DNA"/>
</dbReference>
<accession>A0A0F9AU53</accession>
<protein>
    <submittedName>
        <fullName evidence="1">Uncharacterized protein</fullName>
    </submittedName>
</protein>
<evidence type="ECO:0000313" key="1">
    <source>
        <dbReference type="EMBL" id="KKL13119.1"/>
    </source>
</evidence>
<organism evidence="1">
    <name type="scientific">marine sediment metagenome</name>
    <dbReference type="NCBI Taxonomy" id="412755"/>
    <lineage>
        <taxon>unclassified sequences</taxon>
        <taxon>metagenomes</taxon>
        <taxon>ecological metagenomes</taxon>
    </lineage>
</organism>
<sequence>MDEYYVVVLATFRMEARVMGDSAEDAANAATTDDTLAEAIKSFSAHFPRAEVRVTVDAYKYKPPVSAEGNGHDS</sequence>
<comment type="caution">
    <text evidence="1">The sequence shown here is derived from an EMBL/GenBank/DDBJ whole genome shotgun (WGS) entry which is preliminary data.</text>
</comment>
<reference evidence="1" key="1">
    <citation type="journal article" date="2015" name="Nature">
        <title>Complex archaea that bridge the gap between prokaryotes and eukaryotes.</title>
        <authorList>
            <person name="Spang A."/>
            <person name="Saw J.H."/>
            <person name="Jorgensen S.L."/>
            <person name="Zaremba-Niedzwiedzka K."/>
            <person name="Martijn J."/>
            <person name="Lind A.E."/>
            <person name="van Eijk R."/>
            <person name="Schleper C."/>
            <person name="Guy L."/>
            <person name="Ettema T.J."/>
        </authorList>
    </citation>
    <scope>NUCLEOTIDE SEQUENCE</scope>
</reference>
<proteinExistence type="predicted"/>
<dbReference type="AlphaFoldDB" id="A0A0F9AU53"/>